<evidence type="ECO:0000256" key="9">
    <source>
        <dbReference type="ARBA" id="ARBA00022989"/>
    </source>
</evidence>
<evidence type="ECO:0000256" key="8">
    <source>
        <dbReference type="ARBA" id="ARBA00022833"/>
    </source>
</evidence>
<evidence type="ECO:0000256" key="3">
    <source>
        <dbReference type="ARBA" id="ARBA00007931"/>
    </source>
</evidence>
<evidence type="ECO:0000256" key="4">
    <source>
        <dbReference type="ARBA" id="ARBA00022670"/>
    </source>
</evidence>
<keyword evidence="6" id="KW-0479">Metal-binding</keyword>
<dbReference type="PANTHER" id="PTHR39188">
    <property type="entry name" value="MEMBRANE-ASSOCIATED ZINC METALLOPROTEASE M50B"/>
    <property type="match status" value="1"/>
</dbReference>
<gene>
    <name evidence="14" type="ORF">E2626_10225</name>
</gene>
<reference evidence="14 15" key="1">
    <citation type="submission" date="2019-03" db="EMBL/GenBank/DDBJ databases">
        <authorList>
            <person name="Yang Y."/>
        </authorList>
    </citation>
    <scope>NUCLEOTIDE SEQUENCE [LARGE SCALE GENOMIC DNA]</scope>
    <source>
        <strain evidence="14 15">ASL-1</strain>
    </source>
</reference>
<evidence type="ECO:0000313" key="15">
    <source>
        <dbReference type="Proteomes" id="UP000297776"/>
    </source>
</evidence>
<keyword evidence="11 12" id="KW-0472">Membrane</keyword>
<keyword evidence="8" id="KW-0862">Zinc</keyword>
<protein>
    <recommendedName>
        <fullName evidence="13">Peptidase M50 domain-containing protein</fullName>
    </recommendedName>
</protein>
<dbReference type="GO" id="GO:0006508">
    <property type="term" value="P:proteolysis"/>
    <property type="evidence" value="ECO:0007669"/>
    <property type="project" value="UniProtKB-KW"/>
</dbReference>
<dbReference type="AlphaFoldDB" id="A0A4Y8LE74"/>
<keyword evidence="9 12" id="KW-1133">Transmembrane helix</keyword>
<keyword evidence="4" id="KW-0645">Protease</keyword>
<comment type="cofactor">
    <cofactor evidence="1">
        <name>Zn(2+)</name>
        <dbReference type="ChEBI" id="CHEBI:29105"/>
    </cofactor>
</comment>
<evidence type="ECO:0000256" key="2">
    <source>
        <dbReference type="ARBA" id="ARBA00004141"/>
    </source>
</evidence>
<feature type="domain" description="Peptidase M50" evidence="13">
    <location>
        <begin position="34"/>
        <end position="104"/>
    </location>
</feature>
<feature type="domain" description="Peptidase M50" evidence="13">
    <location>
        <begin position="110"/>
        <end position="143"/>
    </location>
</feature>
<keyword evidence="15" id="KW-1185">Reference proteome</keyword>
<proteinExistence type="inferred from homology"/>
<dbReference type="RefSeq" id="WP_134381654.1">
    <property type="nucleotide sequence ID" value="NZ_SORX01000005.1"/>
</dbReference>
<feature type="transmembrane region" description="Helical" evidence="12">
    <location>
        <begin position="114"/>
        <end position="132"/>
    </location>
</feature>
<feature type="transmembrane region" description="Helical" evidence="12">
    <location>
        <begin position="85"/>
        <end position="108"/>
    </location>
</feature>
<evidence type="ECO:0000256" key="7">
    <source>
        <dbReference type="ARBA" id="ARBA00022801"/>
    </source>
</evidence>
<keyword evidence="5 12" id="KW-0812">Transmembrane</keyword>
<dbReference type="InterPro" id="IPR008915">
    <property type="entry name" value="Peptidase_M50"/>
</dbReference>
<evidence type="ECO:0000256" key="5">
    <source>
        <dbReference type="ARBA" id="ARBA00022692"/>
    </source>
</evidence>
<organism evidence="14 15">
    <name type="scientific">Jeotgalibacillus salarius</name>
    <dbReference type="NCBI Taxonomy" id="546023"/>
    <lineage>
        <taxon>Bacteria</taxon>
        <taxon>Bacillati</taxon>
        <taxon>Bacillota</taxon>
        <taxon>Bacilli</taxon>
        <taxon>Bacillales</taxon>
        <taxon>Caryophanaceae</taxon>
        <taxon>Jeotgalibacillus</taxon>
    </lineage>
</organism>
<evidence type="ECO:0000313" key="14">
    <source>
        <dbReference type="EMBL" id="TFE01031.1"/>
    </source>
</evidence>
<evidence type="ECO:0000256" key="12">
    <source>
        <dbReference type="SAM" id="Phobius"/>
    </source>
</evidence>
<name>A0A4Y8LE74_9BACL</name>
<dbReference type="EMBL" id="SORX01000005">
    <property type="protein sequence ID" value="TFE01031.1"/>
    <property type="molecule type" value="Genomic_DNA"/>
</dbReference>
<evidence type="ECO:0000256" key="1">
    <source>
        <dbReference type="ARBA" id="ARBA00001947"/>
    </source>
</evidence>
<comment type="similarity">
    <text evidence="3">Belongs to the peptidase M50B family.</text>
</comment>
<comment type="caution">
    <text evidence="14">The sequence shown here is derived from an EMBL/GenBank/DDBJ whole genome shotgun (WGS) entry which is preliminary data.</text>
</comment>
<evidence type="ECO:0000256" key="6">
    <source>
        <dbReference type="ARBA" id="ARBA00022723"/>
    </source>
</evidence>
<evidence type="ECO:0000256" key="11">
    <source>
        <dbReference type="ARBA" id="ARBA00023136"/>
    </source>
</evidence>
<sequence>MKSMKGIKLNVIIHPMLWLMAAASFLTGQFLSFFILFMLVIFHEAAHGLTAAFFKWDIKKLTLMPFGGQLEVKGILNKSISEEMAVAISGPLFHILLHLLLVSVHPSIPYFEEIYYLNIQLLIFNLLPVWPLDGGRMVYCVLCLMFPFKKSIHLSVMISIVCLTVSLVVMIDQLQFQWLLLFIYSGVSIWLMHRNRHMQHHQFILEKWNAPTDSQKKKVEIIDAEVSVRELIDRLYKGRSQQFILLKDGKMIGNVSDDMIIKRYFSAIK</sequence>
<accession>A0A4Y8LE74</accession>
<dbReference type="GO" id="GO:0016020">
    <property type="term" value="C:membrane"/>
    <property type="evidence" value="ECO:0007669"/>
    <property type="project" value="UniProtKB-SubCell"/>
</dbReference>
<keyword evidence="7" id="KW-0378">Hydrolase</keyword>
<feature type="transmembrane region" description="Helical" evidence="12">
    <location>
        <begin position="152"/>
        <end position="170"/>
    </location>
</feature>
<dbReference type="GO" id="GO:0008237">
    <property type="term" value="F:metallopeptidase activity"/>
    <property type="evidence" value="ECO:0007669"/>
    <property type="project" value="UniProtKB-KW"/>
</dbReference>
<dbReference type="OrthoDB" id="166377at2"/>
<evidence type="ECO:0000259" key="13">
    <source>
        <dbReference type="Pfam" id="PF02163"/>
    </source>
</evidence>
<dbReference type="Pfam" id="PF02163">
    <property type="entry name" value="Peptidase_M50"/>
    <property type="match status" value="2"/>
</dbReference>
<dbReference type="GO" id="GO:0046872">
    <property type="term" value="F:metal ion binding"/>
    <property type="evidence" value="ECO:0007669"/>
    <property type="project" value="UniProtKB-KW"/>
</dbReference>
<comment type="subcellular location">
    <subcellularLocation>
        <location evidence="2">Membrane</location>
        <topology evidence="2">Multi-pass membrane protein</topology>
    </subcellularLocation>
</comment>
<keyword evidence="10" id="KW-0482">Metalloprotease</keyword>
<dbReference type="PANTHER" id="PTHR39188:SF3">
    <property type="entry name" value="STAGE IV SPORULATION PROTEIN FB"/>
    <property type="match status" value="1"/>
</dbReference>
<dbReference type="Proteomes" id="UP000297776">
    <property type="component" value="Unassembled WGS sequence"/>
</dbReference>
<feature type="transmembrane region" description="Helical" evidence="12">
    <location>
        <begin position="176"/>
        <end position="193"/>
    </location>
</feature>
<evidence type="ECO:0000256" key="10">
    <source>
        <dbReference type="ARBA" id="ARBA00023049"/>
    </source>
</evidence>